<gene>
    <name evidence="1" type="ORF">PXEA_LOCUS35957</name>
</gene>
<dbReference type="Proteomes" id="UP000784294">
    <property type="component" value="Unassembled WGS sequence"/>
</dbReference>
<comment type="caution">
    <text evidence="1">The sequence shown here is derived from an EMBL/GenBank/DDBJ whole genome shotgun (WGS) entry which is preliminary data.</text>
</comment>
<protein>
    <submittedName>
        <fullName evidence="1">Uncharacterized protein</fullName>
    </submittedName>
</protein>
<keyword evidence="2" id="KW-1185">Reference proteome</keyword>
<organism evidence="1 2">
    <name type="scientific">Protopolystoma xenopodis</name>
    <dbReference type="NCBI Taxonomy" id="117903"/>
    <lineage>
        <taxon>Eukaryota</taxon>
        <taxon>Metazoa</taxon>
        <taxon>Spiralia</taxon>
        <taxon>Lophotrochozoa</taxon>
        <taxon>Platyhelminthes</taxon>
        <taxon>Monogenea</taxon>
        <taxon>Polyopisthocotylea</taxon>
        <taxon>Polystomatidea</taxon>
        <taxon>Polystomatidae</taxon>
        <taxon>Protopolystoma</taxon>
    </lineage>
</organism>
<accession>A0A448XQP3</accession>
<proteinExistence type="predicted"/>
<dbReference type="EMBL" id="CAAALY010274873">
    <property type="protein sequence ID" value="VEL42517.1"/>
    <property type="molecule type" value="Genomic_DNA"/>
</dbReference>
<evidence type="ECO:0000313" key="1">
    <source>
        <dbReference type="EMBL" id="VEL42517.1"/>
    </source>
</evidence>
<sequence>MTDIASTGRSCLSLQLHHWSSVVSGLSFKLNSPTVLEIAVTRAWITSDHASSFGQGVQCRARPKPSNTANGTRHFGDSTIWDWTLVGFPSGLHHRGGWSSPNILTRGRISRRSVLHWASRTEI</sequence>
<evidence type="ECO:0000313" key="2">
    <source>
        <dbReference type="Proteomes" id="UP000784294"/>
    </source>
</evidence>
<dbReference type="AlphaFoldDB" id="A0A448XQP3"/>
<name>A0A448XQP3_9PLAT</name>
<reference evidence="1" key="1">
    <citation type="submission" date="2018-11" db="EMBL/GenBank/DDBJ databases">
        <authorList>
            <consortium name="Pathogen Informatics"/>
        </authorList>
    </citation>
    <scope>NUCLEOTIDE SEQUENCE</scope>
</reference>